<dbReference type="EMBL" id="SGPL01000049">
    <property type="protein sequence ID" value="THH19317.1"/>
    <property type="molecule type" value="Genomic_DNA"/>
</dbReference>
<keyword evidence="2" id="KW-0812">Transmembrane</keyword>
<comment type="caution">
    <text evidence="3">The sequence shown here is derived from an EMBL/GenBank/DDBJ whole genome shotgun (WGS) entry which is preliminary data.</text>
</comment>
<keyword evidence="2" id="KW-1133">Transmembrane helix</keyword>
<evidence type="ECO:0000313" key="4">
    <source>
        <dbReference type="Proteomes" id="UP000310158"/>
    </source>
</evidence>
<evidence type="ECO:0000256" key="2">
    <source>
        <dbReference type="SAM" id="Phobius"/>
    </source>
</evidence>
<accession>A0A4S4M429</accession>
<protein>
    <submittedName>
        <fullName evidence="3">Uncharacterized protein</fullName>
    </submittedName>
</protein>
<feature type="region of interest" description="Disordered" evidence="1">
    <location>
        <begin position="359"/>
        <end position="386"/>
    </location>
</feature>
<keyword evidence="2" id="KW-0472">Membrane</keyword>
<proteinExistence type="predicted"/>
<feature type="transmembrane region" description="Helical" evidence="2">
    <location>
        <begin position="263"/>
        <end position="283"/>
    </location>
</feature>
<organism evidence="3 4">
    <name type="scientific">Bondarzewia mesenterica</name>
    <dbReference type="NCBI Taxonomy" id="1095465"/>
    <lineage>
        <taxon>Eukaryota</taxon>
        <taxon>Fungi</taxon>
        <taxon>Dikarya</taxon>
        <taxon>Basidiomycota</taxon>
        <taxon>Agaricomycotina</taxon>
        <taxon>Agaricomycetes</taxon>
        <taxon>Russulales</taxon>
        <taxon>Bondarzewiaceae</taxon>
        <taxon>Bondarzewia</taxon>
    </lineage>
</organism>
<sequence>MPPTSFIPSQPGPSVILENQFSPVKAQWQNPSDILSILMIIGGDIVQRAVAQLAGSGRFSFTPVAFSFGWVAYSLNAVCSAVGDGRLMPAAEGYSVLVNAKNGYTRTVQSWVLARLVRDHRPRHEEEERGLTVSLYRTSCTKPMGVPDRDWVYYSGVGVMVVQAAIAVIPGALHDNWVILLLTLMGLSQVVAAREGKGEVVCLTQGNGSKNVIVIVNEHGRMKFEDLAAGRDVRSRYTVFLTSALAVLWIVHLLIVAGAHSDAWYLLAIGALGMVQNLVAAGARRSPGALGVHLVDERVIYREKVFQALKAAESLERHVGLSLLPVFFPGGLREEEEAWRRETLEDYAETGSALGAVPTVHSHSGADQKEIQADVDVRPVDVEKSS</sequence>
<dbReference type="AlphaFoldDB" id="A0A4S4M429"/>
<feature type="compositionally biased region" description="Basic and acidic residues" evidence="1">
    <location>
        <begin position="364"/>
        <end position="386"/>
    </location>
</feature>
<feature type="transmembrane region" description="Helical" evidence="2">
    <location>
        <begin position="237"/>
        <end position="257"/>
    </location>
</feature>
<name>A0A4S4M429_9AGAM</name>
<feature type="transmembrane region" description="Helical" evidence="2">
    <location>
        <begin position="151"/>
        <end position="171"/>
    </location>
</feature>
<keyword evidence="4" id="KW-1185">Reference proteome</keyword>
<evidence type="ECO:0000256" key="1">
    <source>
        <dbReference type="SAM" id="MobiDB-lite"/>
    </source>
</evidence>
<reference evidence="3 4" key="1">
    <citation type="submission" date="2019-02" db="EMBL/GenBank/DDBJ databases">
        <title>Genome sequencing of the rare red list fungi Bondarzewia mesenterica.</title>
        <authorList>
            <person name="Buettner E."/>
            <person name="Kellner H."/>
        </authorList>
    </citation>
    <scope>NUCLEOTIDE SEQUENCE [LARGE SCALE GENOMIC DNA]</scope>
    <source>
        <strain evidence="3 4">DSM 108281</strain>
    </source>
</reference>
<dbReference type="OrthoDB" id="1937642at2759"/>
<evidence type="ECO:0000313" key="3">
    <source>
        <dbReference type="EMBL" id="THH19317.1"/>
    </source>
</evidence>
<dbReference type="Proteomes" id="UP000310158">
    <property type="component" value="Unassembled WGS sequence"/>
</dbReference>
<gene>
    <name evidence="3" type="ORF">EW146_g1825</name>
</gene>